<keyword evidence="1" id="KW-0808">Transferase</keyword>
<dbReference type="InterPro" id="IPR051681">
    <property type="entry name" value="Ser/Thr_Kinases-Pseudokinases"/>
</dbReference>
<dbReference type="PROSITE" id="PS00108">
    <property type="entry name" value="PROTEIN_KINASE_ST"/>
    <property type="match status" value="1"/>
</dbReference>
<evidence type="ECO:0000259" key="6">
    <source>
        <dbReference type="PROSITE" id="PS50011"/>
    </source>
</evidence>
<dbReference type="PANTHER" id="PTHR44329">
    <property type="entry name" value="SERINE/THREONINE-PROTEIN KINASE TNNI3K-RELATED"/>
    <property type="match status" value="1"/>
</dbReference>
<gene>
    <name evidence="7" type="ORF">OSTQU699_LOCUS1575</name>
</gene>
<reference evidence="7" key="1">
    <citation type="submission" date="2020-12" db="EMBL/GenBank/DDBJ databases">
        <authorList>
            <person name="Iha C."/>
        </authorList>
    </citation>
    <scope>NUCLEOTIDE SEQUENCE</scope>
</reference>
<dbReference type="OrthoDB" id="339325at2759"/>
<evidence type="ECO:0000256" key="1">
    <source>
        <dbReference type="ARBA" id="ARBA00022679"/>
    </source>
</evidence>
<dbReference type="InterPro" id="IPR011009">
    <property type="entry name" value="Kinase-like_dom_sf"/>
</dbReference>
<evidence type="ECO:0000256" key="3">
    <source>
        <dbReference type="ARBA" id="ARBA00022777"/>
    </source>
</evidence>
<dbReference type="FunFam" id="3.30.200.20:FF:000180">
    <property type="entry name" value="serine/threonine-protein kinase STY46-like"/>
    <property type="match status" value="1"/>
</dbReference>
<dbReference type="SUPFAM" id="SSF56112">
    <property type="entry name" value="Protein kinase-like (PK-like)"/>
    <property type="match status" value="1"/>
</dbReference>
<feature type="domain" description="Protein kinase" evidence="6">
    <location>
        <begin position="191"/>
        <end position="447"/>
    </location>
</feature>
<evidence type="ECO:0000256" key="2">
    <source>
        <dbReference type="ARBA" id="ARBA00022741"/>
    </source>
</evidence>
<feature type="region of interest" description="Disordered" evidence="5">
    <location>
        <begin position="464"/>
        <end position="514"/>
    </location>
</feature>
<dbReference type="AlphaFoldDB" id="A0A8S1IME9"/>
<sequence>MEPSADNQLIARHGDQNRGRASGSFCIMLDQYGVDKNVVGDILRMLPVQPDKVSNVRGPYLEVSKVDNGSVDVKVVRAFQAHFPKADDPRGFPLPLGDFQEEKHQIMAEGGQVGSFAHIEGRPVFLDHGVTVDDMHNGMITRQLSSAGSLMLEVPRAHGLESVPEAGKSGPEQSIVHRTFLHPWEIDPKKIEFGPRIAVGGFAEVFVGKYEGTVVAIKRLLESDATTIGQFKKEVTLLARIRHPNLILFIGYCTTPHLCIISEFMQRGCLYSILRRQATPLCPKLQKLVSISVARGMAYLHGLSPPILHLDIKSPNILVDSNWRVKVADFGLSRMRFRSFVTAGPSGGGTPHWMAPELLRSEHIDEKADIFSYGVILWEILTGELPWEGMNPMQVVAAVGFNNRSLPVPTAGDPFLINMFQRCCAWEPSDRPTFHEILAELDLHYSRGVTAPPGELRTAVAVGQTRNVQPTVDEPESPPRGGEAKGSVADDENSLGRPGTKLGMEPVAGKSSGLRDELKCSEAHLQHNKADEKCNPQDWVEVEEGKRVVCAGRAASSLDPRGVVARRSLVIAVEEDPCHKGSSNDGSAGLNPDGVPLSPFAAWPIMPFDTPADEGKNAHGSHASAVDAPGPCSAGSDHSDDSHGVKPAGQDAGCVGQTASPFVAMPGVPLSAQISRRANFDPGPPVVSSMLVQDNANKDIGGQGLAVMPSPFATFVNPSSEVASYQQENIADNGLQRLRLKAEGCTMGCDGGAVKVNDSAYVLAGSYENSVRQCTNLHVALPLQKRILCSSRHRAFCTQP</sequence>
<dbReference type="Pfam" id="PF07714">
    <property type="entry name" value="PK_Tyr_Ser-Thr"/>
    <property type="match status" value="1"/>
</dbReference>
<evidence type="ECO:0000313" key="8">
    <source>
        <dbReference type="Proteomes" id="UP000708148"/>
    </source>
</evidence>
<evidence type="ECO:0000256" key="4">
    <source>
        <dbReference type="ARBA" id="ARBA00022840"/>
    </source>
</evidence>
<dbReference type="EMBL" id="CAJHUC010000445">
    <property type="protein sequence ID" value="CAD7696214.1"/>
    <property type="molecule type" value="Genomic_DNA"/>
</dbReference>
<keyword evidence="2" id="KW-0547">Nucleotide-binding</keyword>
<dbReference type="Gene3D" id="1.10.510.10">
    <property type="entry name" value="Transferase(Phosphotransferase) domain 1"/>
    <property type="match status" value="1"/>
</dbReference>
<evidence type="ECO:0000313" key="7">
    <source>
        <dbReference type="EMBL" id="CAD7696214.1"/>
    </source>
</evidence>
<accession>A0A8S1IME9</accession>
<dbReference type="PROSITE" id="PS50011">
    <property type="entry name" value="PROTEIN_KINASE_DOM"/>
    <property type="match status" value="1"/>
</dbReference>
<name>A0A8S1IME9_9CHLO</name>
<feature type="region of interest" description="Disordered" evidence="5">
    <location>
        <begin position="606"/>
        <end position="652"/>
    </location>
</feature>
<dbReference type="Gene3D" id="3.30.200.20">
    <property type="entry name" value="Phosphorylase Kinase, domain 1"/>
    <property type="match status" value="1"/>
</dbReference>
<protein>
    <recommendedName>
        <fullName evidence="6">Protein kinase domain-containing protein</fullName>
    </recommendedName>
</protein>
<dbReference type="CDD" id="cd13999">
    <property type="entry name" value="STKc_MAP3K-like"/>
    <property type="match status" value="1"/>
</dbReference>
<dbReference type="InterPro" id="IPR008271">
    <property type="entry name" value="Ser/Thr_kinase_AS"/>
</dbReference>
<dbReference type="SMART" id="SM00220">
    <property type="entry name" value="S_TKc"/>
    <property type="match status" value="1"/>
</dbReference>
<dbReference type="InterPro" id="IPR001245">
    <property type="entry name" value="Ser-Thr/Tyr_kinase_cat_dom"/>
</dbReference>
<dbReference type="GO" id="GO:0004674">
    <property type="term" value="F:protein serine/threonine kinase activity"/>
    <property type="evidence" value="ECO:0007669"/>
    <property type="project" value="TreeGrafter"/>
</dbReference>
<evidence type="ECO:0000256" key="5">
    <source>
        <dbReference type="SAM" id="MobiDB-lite"/>
    </source>
</evidence>
<organism evidence="7 8">
    <name type="scientific">Ostreobium quekettii</name>
    <dbReference type="NCBI Taxonomy" id="121088"/>
    <lineage>
        <taxon>Eukaryota</taxon>
        <taxon>Viridiplantae</taxon>
        <taxon>Chlorophyta</taxon>
        <taxon>core chlorophytes</taxon>
        <taxon>Ulvophyceae</taxon>
        <taxon>TCBD clade</taxon>
        <taxon>Bryopsidales</taxon>
        <taxon>Ostreobineae</taxon>
        <taxon>Ostreobiaceae</taxon>
        <taxon>Ostreobium</taxon>
    </lineage>
</organism>
<keyword evidence="3" id="KW-0418">Kinase</keyword>
<dbReference type="GO" id="GO:0005524">
    <property type="term" value="F:ATP binding"/>
    <property type="evidence" value="ECO:0007669"/>
    <property type="project" value="UniProtKB-KW"/>
</dbReference>
<dbReference type="InterPro" id="IPR000719">
    <property type="entry name" value="Prot_kinase_dom"/>
</dbReference>
<proteinExistence type="predicted"/>
<keyword evidence="8" id="KW-1185">Reference proteome</keyword>
<keyword evidence="4" id="KW-0067">ATP-binding</keyword>
<comment type="caution">
    <text evidence="7">The sequence shown here is derived from an EMBL/GenBank/DDBJ whole genome shotgun (WGS) entry which is preliminary data.</text>
</comment>
<dbReference type="Proteomes" id="UP000708148">
    <property type="component" value="Unassembled WGS sequence"/>
</dbReference>
<dbReference type="PANTHER" id="PTHR44329:SF298">
    <property type="entry name" value="MIXED LINEAGE KINASE DOMAIN-LIKE PROTEIN"/>
    <property type="match status" value="1"/>
</dbReference>